<dbReference type="RefSeq" id="XP_020065583.1">
    <property type="nucleotide sequence ID" value="XM_020206330.1"/>
</dbReference>
<accession>A0A1E4SLR6</accession>
<dbReference type="Proteomes" id="UP000094285">
    <property type="component" value="Unassembled WGS sequence"/>
</dbReference>
<evidence type="ECO:0000313" key="3">
    <source>
        <dbReference type="Proteomes" id="UP000094285"/>
    </source>
</evidence>
<feature type="region of interest" description="Disordered" evidence="1">
    <location>
        <begin position="37"/>
        <end position="81"/>
    </location>
</feature>
<dbReference type="GeneID" id="30980467"/>
<keyword evidence="3" id="KW-1185">Reference proteome</keyword>
<dbReference type="AlphaFoldDB" id="A0A1E4SLR6"/>
<organism evidence="2 3">
    <name type="scientific">Suhomyces tanzawaensis NRRL Y-17324</name>
    <dbReference type="NCBI Taxonomy" id="984487"/>
    <lineage>
        <taxon>Eukaryota</taxon>
        <taxon>Fungi</taxon>
        <taxon>Dikarya</taxon>
        <taxon>Ascomycota</taxon>
        <taxon>Saccharomycotina</taxon>
        <taxon>Pichiomycetes</taxon>
        <taxon>Debaryomycetaceae</taxon>
        <taxon>Suhomyces</taxon>
    </lineage>
</organism>
<dbReference type="EMBL" id="KV453910">
    <property type="protein sequence ID" value="ODV80461.1"/>
    <property type="molecule type" value="Genomic_DNA"/>
</dbReference>
<feature type="compositionally biased region" description="Pro residues" evidence="1">
    <location>
        <begin position="72"/>
        <end position="81"/>
    </location>
</feature>
<sequence length="81" mass="8492">MGKVVRACRVSTQPQNFIAVTNGQVGFLQHFHQAVSTLTSPSPTPKEPRHPYGSTPPGSAAKISSHPLNPSGSPPSHPIAN</sequence>
<reference evidence="3" key="1">
    <citation type="submission" date="2016-05" db="EMBL/GenBank/DDBJ databases">
        <title>Comparative genomics of biotechnologically important yeasts.</title>
        <authorList>
            <consortium name="DOE Joint Genome Institute"/>
            <person name="Riley R."/>
            <person name="Haridas S."/>
            <person name="Wolfe K.H."/>
            <person name="Lopes M.R."/>
            <person name="Hittinger C.T."/>
            <person name="Goker M."/>
            <person name="Salamov A."/>
            <person name="Wisecaver J."/>
            <person name="Long T.M."/>
            <person name="Aerts A.L."/>
            <person name="Barry K."/>
            <person name="Choi C."/>
            <person name="Clum A."/>
            <person name="Coughlan A.Y."/>
            <person name="Deshpande S."/>
            <person name="Douglass A.P."/>
            <person name="Hanson S.J."/>
            <person name="Klenk H.-P."/>
            <person name="Labutti K."/>
            <person name="Lapidus A."/>
            <person name="Lindquist E."/>
            <person name="Lipzen A."/>
            <person name="Meier-Kolthoff J.P."/>
            <person name="Ohm R.A."/>
            <person name="Otillar R.P."/>
            <person name="Pangilinan J."/>
            <person name="Peng Y."/>
            <person name="Rokas A."/>
            <person name="Rosa C.A."/>
            <person name="Scheuner C."/>
            <person name="Sibirny A.A."/>
            <person name="Slot J.C."/>
            <person name="Stielow J.B."/>
            <person name="Sun H."/>
            <person name="Kurtzman C.P."/>
            <person name="Blackwell M."/>
            <person name="Grigoriev I.V."/>
            <person name="Jeffries T.W."/>
        </authorList>
    </citation>
    <scope>NUCLEOTIDE SEQUENCE [LARGE SCALE GENOMIC DNA]</scope>
    <source>
        <strain evidence="3">NRRL Y-17324</strain>
    </source>
</reference>
<evidence type="ECO:0000313" key="2">
    <source>
        <dbReference type="EMBL" id="ODV80461.1"/>
    </source>
</evidence>
<protein>
    <submittedName>
        <fullName evidence="2">Uncharacterized protein</fullName>
    </submittedName>
</protein>
<gene>
    <name evidence="2" type="ORF">CANTADRAFT_150719</name>
</gene>
<proteinExistence type="predicted"/>
<evidence type="ECO:0000256" key="1">
    <source>
        <dbReference type="SAM" id="MobiDB-lite"/>
    </source>
</evidence>
<name>A0A1E4SLR6_9ASCO</name>